<accession>A0ABP3VC59</accession>
<dbReference type="PRINTS" id="PR01438">
    <property type="entry name" value="UNVRSLSTRESS"/>
</dbReference>
<evidence type="ECO:0000313" key="4">
    <source>
        <dbReference type="Proteomes" id="UP001500279"/>
    </source>
</evidence>
<gene>
    <name evidence="3" type="ORF">GCM10009107_23420</name>
</gene>
<evidence type="ECO:0000313" key="3">
    <source>
        <dbReference type="EMBL" id="GAA0751039.1"/>
    </source>
</evidence>
<dbReference type="RefSeq" id="WP_231013183.1">
    <property type="nucleotide sequence ID" value="NZ_BAAAEW010000013.1"/>
</dbReference>
<keyword evidence="4" id="KW-1185">Reference proteome</keyword>
<dbReference type="CDD" id="cd00293">
    <property type="entry name" value="USP-like"/>
    <property type="match status" value="1"/>
</dbReference>
<dbReference type="InterPro" id="IPR006016">
    <property type="entry name" value="UspA"/>
</dbReference>
<evidence type="ECO:0000259" key="2">
    <source>
        <dbReference type="Pfam" id="PF00582"/>
    </source>
</evidence>
<dbReference type="PANTHER" id="PTHR46268:SF15">
    <property type="entry name" value="UNIVERSAL STRESS PROTEIN HP_0031"/>
    <property type="match status" value="1"/>
</dbReference>
<sequence length="278" mass="29991">MTYRSLLVHLDSDAQCAARTRLARRLAADLACHLVGLAPTGLIELQRVDYGGNLAGLAEMARDALCQEAEAVALRFRRDCEAAGLRSVETVVDEAHKAESIVRHAHCSDLAVLSQADPDAPGGPAQQDLVARVVLESARPTLLLPYAGHFETVAQRALVAWDDSAEAARALRDALPLLRRAERVQLVLWRRGTGLGQLSDESLKPVQRWLMWQGVTADVACLATELDIANATLSHAADTSADLIVMGAYGHARWSERLLGGATRGVLQTMTVPVLMSH</sequence>
<reference evidence="4" key="1">
    <citation type="journal article" date="2019" name="Int. J. Syst. Evol. Microbiol.">
        <title>The Global Catalogue of Microorganisms (GCM) 10K type strain sequencing project: providing services to taxonomists for standard genome sequencing and annotation.</title>
        <authorList>
            <consortium name="The Broad Institute Genomics Platform"/>
            <consortium name="The Broad Institute Genome Sequencing Center for Infectious Disease"/>
            <person name="Wu L."/>
            <person name="Ma J."/>
        </authorList>
    </citation>
    <scope>NUCLEOTIDE SEQUENCE [LARGE SCALE GENOMIC DNA]</scope>
    <source>
        <strain evidence="4">JCM 15503</strain>
    </source>
</reference>
<dbReference type="PANTHER" id="PTHR46268">
    <property type="entry name" value="STRESS RESPONSE PROTEIN NHAX"/>
    <property type="match status" value="1"/>
</dbReference>
<organism evidence="3 4">
    <name type="scientific">Ideonella azotifigens</name>
    <dbReference type="NCBI Taxonomy" id="513160"/>
    <lineage>
        <taxon>Bacteria</taxon>
        <taxon>Pseudomonadati</taxon>
        <taxon>Pseudomonadota</taxon>
        <taxon>Betaproteobacteria</taxon>
        <taxon>Burkholderiales</taxon>
        <taxon>Sphaerotilaceae</taxon>
        <taxon>Ideonella</taxon>
    </lineage>
</organism>
<name>A0ABP3VC59_9BURK</name>
<dbReference type="Pfam" id="PF00582">
    <property type="entry name" value="Usp"/>
    <property type="match status" value="1"/>
</dbReference>
<dbReference type="Proteomes" id="UP001500279">
    <property type="component" value="Unassembled WGS sequence"/>
</dbReference>
<evidence type="ECO:0000256" key="1">
    <source>
        <dbReference type="ARBA" id="ARBA00008791"/>
    </source>
</evidence>
<dbReference type="InterPro" id="IPR006015">
    <property type="entry name" value="Universal_stress_UspA"/>
</dbReference>
<dbReference type="EMBL" id="BAAAEW010000013">
    <property type="protein sequence ID" value="GAA0751039.1"/>
    <property type="molecule type" value="Genomic_DNA"/>
</dbReference>
<dbReference type="Gene3D" id="3.40.50.12370">
    <property type="match status" value="1"/>
</dbReference>
<comment type="similarity">
    <text evidence="1">Belongs to the universal stress protein A family.</text>
</comment>
<protein>
    <submittedName>
        <fullName evidence="3">Universal stress protein</fullName>
    </submittedName>
</protein>
<dbReference type="SUPFAM" id="SSF52402">
    <property type="entry name" value="Adenine nucleotide alpha hydrolases-like"/>
    <property type="match status" value="2"/>
</dbReference>
<proteinExistence type="inferred from homology"/>
<feature type="domain" description="UspA" evidence="2">
    <location>
        <begin position="155"/>
        <end position="276"/>
    </location>
</feature>
<comment type="caution">
    <text evidence="3">The sequence shown here is derived from an EMBL/GenBank/DDBJ whole genome shotgun (WGS) entry which is preliminary data.</text>
</comment>